<dbReference type="EC" id="1.4.99.-" evidence="4"/>
<feature type="domain" description="FAD dependent oxidoreductase" evidence="3">
    <location>
        <begin position="2"/>
        <end position="399"/>
    </location>
</feature>
<dbReference type="Proteomes" id="UP001268089">
    <property type="component" value="Unassembled WGS sequence"/>
</dbReference>
<protein>
    <submittedName>
        <fullName evidence="4">D-amino-acid dehydrogenase</fullName>
        <ecNumber evidence="4">1.4.99.-</ecNumber>
    </submittedName>
</protein>
<keyword evidence="5" id="KW-1185">Reference proteome</keyword>
<gene>
    <name evidence="4" type="ORF">J2X15_001898</name>
</gene>
<organism evidence="4 5">
    <name type="scientific">Rhodoferax saidenbachensis</name>
    <dbReference type="NCBI Taxonomy" id="1484693"/>
    <lineage>
        <taxon>Bacteria</taxon>
        <taxon>Pseudomonadati</taxon>
        <taxon>Pseudomonadota</taxon>
        <taxon>Betaproteobacteria</taxon>
        <taxon>Burkholderiales</taxon>
        <taxon>Comamonadaceae</taxon>
        <taxon>Rhodoferax</taxon>
    </lineage>
</organism>
<dbReference type="Gene3D" id="3.30.9.10">
    <property type="entry name" value="D-Amino Acid Oxidase, subunit A, domain 2"/>
    <property type="match status" value="1"/>
</dbReference>
<evidence type="ECO:0000256" key="1">
    <source>
        <dbReference type="ARBA" id="ARBA00009410"/>
    </source>
</evidence>
<comment type="caution">
    <text evidence="4">The sequence shown here is derived from an EMBL/GenBank/DDBJ whole genome shotgun (WGS) entry which is preliminary data.</text>
</comment>
<sequence length="419" mass="45078">MKIAVVGAGVVGIVTAYELALDGHSVTVLEKAAAACEGASFANNGVVAPSFTQPFSTPEWHGNGFARLVRSARRLTRTPWKSGQQLKWLRRWTKLHSPQNYTEVQRAGQQLAAYSAERLTHIAGACQLELERSEGQLLLLRAATTPDELQPVLETLKAQGIVCKLLSAEEARQHEPALHAAAPFQGALWLPGNQVTNCRQFALLLRQEAQRLGVQFRFNTVVEQLHAHATPSLALASDGERQTQSFDHIVFCTGGLPDVLPATLRQRVPLMALHGYVLSVTVREPLNAPRSAVQDLQSGVSINRLGQRIRVSGGAELGEDTGTKDDATVNQLYRALEQYYPGAANYPSGTQVWRGTRHLVADGMPLIGPSGLAGVSLNLGHGANGWTLACGSARLLADLVGAKDTALPTAHLLPTRFAV</sequence>
<accession>A0ABU1ZM46</accession>
<dbReference type="InterPro" id="IPR036188">
    <property type="entry name" value="FAD/NAD-bd_sf"/>
</dbReference>
<dbReference type="SUPFAM" id="SSF51905">
    <property type="entry name" value="FAD/NAD(P)-binding domain"/>
    <property type="match status" value="1"/>
</dbReference>
<evidence type="ECO:0000259" key="3">
    <source>
        <dbReference type="Pfam" id="PF01266"/>
    </source>
</evidence>
<proteinExistence type="inferred from homology"/>
<dbReference type="EMBL" id="JAVDXO010000003">
    <property type="protein sequence ID" value="MDR7306615.1"/>
    <property type="molecule type" value="Genomic_DNA"/>
</dbReference>
<dbReference type="Gene3D" id="3.50.50.60">
    <property type="entry name" value="FAD/NAD(P)-binding domain"/>
    <property type="match status" value="2"/>
</dbReference>
<evidence type="ECO:0000313" key="5">
    <source>
        <dbReference type="Proteomes" id="UP001268089"/>
    </source>
</evidence>
<name>A0ABU1ZM46_9BURK</name>
<evidence type="ECO:0000256" key="2">
    <source>
        <dbReference type="ARBA" id="ARBA00023002"/>
    </source>
</evidence>
<reference evidence="4 5" key="1">
    <citation type="submission" date="2023-07" db="EMBL/GenBank/DDBJ databases">
        <title>Sorghum-associated microbial communities from plants grown in Nebraska, USA.</title>
        <authorList>
            <person name="Schachtman D."/>
        </authorList>
    </citation>
    <scope>NUCLEOTIDE SEQUENCE [LARGE SCALE GENOMIC DNA]</scope>
    <source>
        <strain evidence="4 5">BE308</strain>
    </source>
</reference>
<dbReference type="PANTHER" id="PTHR13847:SF280">
    <property type="entry name" value="D-AMINO ACID DEHYDROGENASE"/>
    <property type="match status" value="1"/>
</dbReference>
<dbReference type="RefSeq" id="WP_310341900.1">
    <property type="nucleotide sequence ID" value="NZ_JAVDXO010000003.1"/>
</dbReference>
<evidence type="ECO:0000313" key="4">
    <source>
        <dbReference type="EMBL" id="MDR7306615.1"/>
    </source>
</evidence>
<comment type="similarity">
    <text evidence="1">Belongs to the DadA oxidoreductase family.</text>
</comment>
<dbReference type="InterPro" id="IPR006076">
    <property type="entry name" value="FAD-dep_OxRdtase"/>
</dbReference>
<dbReference type="Pfam" id="PF01266">
    <property type="entry name" value="DAO"/>
    <property type="match status" value="1"/>
</dbReference>
<dbReference type="GO" id="GO:0016491">
    <property type="term" value="F:oxidoreductase activity"/>
    <property type="evidence" value="ECO:0007669"/>
    <property type="project" value="UniProtKB-KW"/>
</dbReference>
<dbReference type="PANTHER" id="PTHR13847">
    <property type="entry name" value="SARCOSINE DEHYDROGENASE-RELATED"/>
    <property type="match status" value="1"/>
</dbReference>
<keyword evidence="2 4" id="KW-0560">Oxidoreductase</keyword>